<organism evidence="1 2">
    <name type="scientific">Riccia sorocarpa</name>
    <dbReference type="NCBI Taxonomy" id="122646"/>
    <lineage>
        <taxon>Eukaryota</taxon>
        <taxon>Viridiplantae</taxon>
        <taxon>Streptophyta</taxon>
        <taxon>Embryophyta</taxon>
        <taxon>Marchantiophyta</taxon>
        <taxon>Marchantiopsida</taxon>
        <taxon>Marchantiidae</taxon>
        <taxon>Marchantiales</taxon>
        <taxon>Ricciaceae</taxon>
        <taxon>Riccia</taxon>
    </lineage>
</organism>
<dbReference type="Proteomes" id="UP001633002">
    <property type="component" value="Unassembled WGS sequence"/>
</dbReference>
<reference evidence="1 2" key="1">
    <citation type="submission" date="2024-09" db="EMBL/GenBank/DDBJ databases">
        <title>Chromosome-scale assembly of Riccia sorocarpa.</title>
        <authorList>
            <person name="Paukszto L."/>
        </authorList>
    </citation>
    <scope>NUCLEOTIDE SEQUENCE [LARGE SCALE GENOMIC DNA]</scope>
    <source>
        <strain evidence="1">LP-2024</strain>
        <tissue evidence="1">Aerial parts of the thallus</tissue>
    </source>
</reference>
<accession>A0ABD3ID73</accession>
<dbReference type="AlphaFoldDB" id="A0ABD3ID73"/>
<name>A0ABD3ID73_9MARC</name>
<evidence type="ECO:0000313" key="2">
    <source>
        <dbReference type="Proteomes" id="UP001633002"/>
    </source>
</evidence>
<protein>
    <submittedName>
        <fullName evidence="1">Uncharacterized protein</fullName>
    </submittedName>
</protein>
<evidence type="ECO:0000313" key="1">
    <source>
        <dbReference type="EMBL" id="KAL3701613.1"/>
    </source>
</evidence>
<proteinExistence type="predicted"/>
<comment type="caution">
    <text evidence="1">The sequence shown here is derived from an EMBL/GenBank/DDBJ whole genome shotgun (WGS) entry which is preliminary data.</text>
</comment>
<sequence>MAELSVRNEKPWLFLRRQGTEDLTNSKVENVIKETTEMADVVTVIRGGSGILQNMIQMYPYRTTNRELRELRQALLQLDPKVDELERINLDPETRAAILSKMRILVYAMYAEVESEWAASYVLTGSEEFLDLYFDSYDFPEKWKAITATVRGVLKELTSFSQSVTGGRSVEGVSSVLAADMYGLTTLGVAIGKDCNRALRKGLSVTFPITYAPNPVSSGTDHPGLVYRVESWTVDAESNAGKIRKRKLSARLECRQDGNDDAPQISKIYHITREARPRKLSRYPKERYAFITTSSGILQAQVRSVVPKDPPVGCWGEPLVGAGTLLERGHTDYDTDDDYVSQDYAVDIMLAKTSIEGLPVVGERCIRQLRVEGEKQERETYYVCFLETQQQKREILAIYRHNLKHGMSLTTSKPSGEEVPSEGLFHFLGVANHPVLRDLIVCSFVAMGLTSEL</sequence>
<keyword evidence="2" id="KW-1185">Reference proteome</keyword>
<dbReference type="EMBL" id="JBJQOH010000001">
    <property type="protein sequence ID" value="KAL3701613.1"/>
    <property type="molecule type" value="Genomic_DNA"/>
</dbReference>
<gene>
    <name evidence="1" type="ORF">R1sor_019635</name>
</gene>